<accession>A0A934RZQ0</accession>
<reference evidence="2" key="1">
    <citation type="submission" date="2021-01" db="EMBL/GenBank/DDBJ databases">
        <title>Modified the classification status of verrucomicrobia.</title>
        <authorList>
            <person name="Feng X."/>
        </authorList>
    </citation>
    <scope>NUCLEOTIDE SEQUENCE</scope>
    <source>
        <strain evidence="2">KCTC 13126</strain>
    </source>
</reference>
<protein>
    <submittedName>
        <fullName evidence="2">ADP-ribosylglycohydrolase family protein</fullName>
    </submittedName>
</protein>
<proteinExistence type="predicted"/>
<dbReference type="RefSeq" id="WP_200357480.1">
    <property type="nucleotide sequence ID" value="NZ_JAENIL010000044.1"/>
</dbReference>
<evidence type="ECO:0000256" key="1">
    <source>
        <dbReference type="SAM" id="SignalP"/>
    </source>
</evidence>
<dbReference type="Proteomes" id="UP000617628">
    <property type="component" value="Unassembled WGS sequence"/>
</dbReference>
<name>A0A934RZQ0_9BACT</name>
<feature type="signal peptide" evidence="1">
    <location>
        <begin position="1"/>
        <end position="17"/>
    </location>
</feature>
<evidence type="ECO:0000313" key="2">
    <source>
        <dbReference type="EMBL" id="MBK1879268.1"/>
    </source>
</evidence>
<dbReference type="AlphaFoldDB" id="A0A934RZQ0"/>
<comment type="caution">
    <text evidence="2">The sequence shown here is derived from an EMBL/GenBank/DDBJ whole genome shotgun (WGS) entry which is preliminary data.</text>
</comment>
<dbReference type="InterPro" id="IPR036705">
    <property type="entry name" value="Ribosyl_crysJ1_sf"/>
</dbReference>
<feature type="chain" id="PRO_5036968085" evidence="1">
    <location>
        <begin position="18"/>
        <end position="430"/>
    </location>
</feature>
<dbReference type="Gene3D" id="1.10.4080.10">
    <property type="entry name" value="ADP-ribosylation/Crystallin J1"/>
    <property type="match status" value="1"/>
</dbReference>
<keyword evidence="1" id="KW-0732">Signal</keyword>
<gene>
    <name evidence="2" type="ORF">JIN87_20445</name>
</gene>
<dbReference type="Pfam" id="PF03747">
    <property type="entry name" value="ADP_ribosyl_GH"/>
    <property type="match status" value="1"/>
</dbReference>
<dbReference type="EMBL" id="JAENIL010000044">
    <property type="protein sequence ID" value="MBK1879268.1"/>
    <property type="molecule type" value="Genomic_DNA"/>
</dbReference>
<organism evidence="2 3">
    <name type="scientific">Pelagicoccus mobilis</name>
    <dbReference type="NCBI Taxonomy" id="415221"/>
    <lineage>
        <taxon>Bacteria</taxon>
        <taxon>Pseudomonadati</taxon>
        <taxon>Verrucomicrobiota</taxon>
        <taxon>Opitutia</taxon>
        <taxon>Puniceicoccales</taxon>
        <taxon>Pelagicoccaceae</taxon>
        <taxon>Pelagicoccus</taxon>
    </lineage>
</organism>
<evidence type="ECO:0000313" key="3">
    <source>
        <dbReference type="Proteomes" id="UP000617628"/>
    </source>
</evidence>
<keyword evidence="3" id="KW-1185">Reference proteome</keyword>
<dbReference type="InterPro" id="IPR005502">
    <property type="entry name" value="Ribosyl_crysJ1"/>
</dbReference>
<dbReference type="SUPFAM" id="SSF101478">
    <property type="entry name" value="ADP-ribosylglycohydrolase"/>
    <property type="match status" value="1"/>
</dbReference>
<sequence length="430" mass="48504">MKAPSFTLAAVFGALLAAPVTVKSEPIELSRSEYADGLHGFWLAQCIANWTGLTTEMDRVEVPFYTDEMWGQADQPNMWGNMGPSPTIDYFFVREGEVWGADDDTDIEYLYQHLLTESDSCVLTGEQIRDGWLKHIWSDNFGKEGENYLWVSNENAYELMRKGILPPDTSLAENNPDYEMIDAQLTTEIFGLFAPGRPDVALKMAKLPILTTARDNAKWASEFYVVMHSLAAVSESRGDMTQRILWMAEQAKERLPEGSFVRGMYEFVKGRYDESPKSDDWEATRDALYEAYQLNGKDGYEYRRPFDAGINFGASLVSLFYGEGDLKRTIQIGSLAGWDSDNPTATWAGLIGFMLGEDGVAEAFGVSDFSDTYWIHRTRRGFPDRTPDLEGEDRFPLMAQRGVEIVDRVVETMMGGDVDPDGDVWRIELP</sequence>